<proteinExistence type="predicted"/>
<evidence type="ECO:0000313" key="3">
    <source>
        <dbReference type="Proteomes" id="UP000617979"/>
    </source>
</evidence>
<keyword evidence="3" id="KW-1185">Reference proteome</keyword>
<evidence type="ECO:0000256" key="1">
    <source>
        <dbReference type="SAM" id="Phobius"/>
    </source>
</evidence>
<dbReference type="RefSeq" id="WP_188430911.1">
    <property type="nucleotide sequence ID" value="NZ_BMEX01000003.1"/>
</dbReference>
<evidence type="ECO:0000313" key="2">
    <source>
        <dbReference type="EMBL" id="GGA40698.1"/>
    </source>
</evidence>
<organism evidence="2 3">
    <name type="scientific">Kroppenstedtia guangzhouensis</name>
    <dbReference type="NCBI Taxonomy" id="1274356"/>
    <lineage>
        <taxon>Bacteria</taxon>
        <taxon>Bacillati</taxon>
        <taxon>Bacillota</taxon>
        <taxon>Bacilli</taxon>
        <taxon>Bacillales</taxon>
        <taxon>Thermoactinomycetaceae</taxon>
        <taxon>Kroppenstedtia</taxon>
    </lineage>
</organism>
<keyword evidence="1" id="KW-0812">Transmembrane</keyword>
<protein>
    <submittedName>
        <fullName evidence="2">Uncharacterized protein</fullName>
    </submittedName>
</protein>
<feature type="transmembrane region" description="Helical" evidence="1">
    <location>
        <begin position="82"/>
        <end position="111"/>
    </location>
</feature>
<keyword evidence="1" id="KW-1133">Transmembrane helix</keyword>
<dbReference type="Proteomes" id="UP000617979">
    <property type="component" value="Unassembled WGS sequence"/>
</dbReference>
<keyword evidence="1" id="KW-0472">Membrane</keyword>
<dbReference type="EMBL" id="BMEX01000003">
    <property type="protein sequence ID" value="GGA40698.1"/>
    <property type="molecule type" value="Genomic_DNA"/>
</dbReference>
<gene>
    <name evidence="2" type="ORF">GCM10007416_12090</name>
</gene>
<sequence length="125" mass="14547">MEERIEPHSEEVPSEVKKWNWGAFFLSWIWGIGNHVWISFLSFVPFVGFIMIFVLGAKGSEWAWKAKDWESVEHFKRVQRKWAIWGAVIFFAGILVSILLIVLSVILAVSVDVPTRNYEMPTTDY</sequence>
<comment type="caution">
    <text evidence="2">The sequence shown here is derived from an EMBL/GenBank/DDBJ whole genome shotgun (WGS) entry which is preliminary data.</text>
</comment>
<feature type="transmembrane region" description="Helical" evidence="1">
    <location>
        <begin position="36"/>
        <end position="57"/>
    </location>
</feature>
<name>A0ABQ1GBW9_9BACL</name>
<accession>A0ABQ1GBW9</accession>
<reference evidence="3" key="1">
    <citation type="journal article" date="2019" name="Int. J. Syst. Evol. Microbiol.">
        <title>The Global Catalogue of Microorganisms (GCM) 10K type strain sequencing project: providing services to taxonomists for standard genome sequencing and annotation.</title>
        <authorList>
            <consortium name="The Broad Institute Genomics Platform"/>
            <consortium name="The Broad Institute Genome Sequencing Center for Infectious Disease"/>
            <person name="Wu L."/>
            <person name="Ma J."/>
        </authorList>
    </citation>
    <scope>NUCLEOTIDE SEQUENCE [LARGE SCALE GENOMIC DNA]</scope>
    <source>
        <strain evidence="3">CGMCC 1.12404</strain>
    </source>
</reference>